<dbReference type="Gene3D" id="3.30.70.870">
    <property type="entry name" value="Elongation Factor G (Translational Gtpase), domain 3"/>
    <property type="match status" value="1"/>
</dbReference>
<dbReference type="InterPro" id="IPR014721">
    <property type="entry name" value="Ribsml_uS5_D2-typ_fold_subgr"/>
</dbReference>
<dbReference type="InterPro" id="IPR009000">
    <property type="entry name" value="Transl_B-barrel_sf"/>
</dbReference>
<dbReference type="InterPro" id="IPR020568">
    <property type="entry name" value="Ribosomal_Su5_D2-typ_SF"/>
</dbReference>
<dbReference type="Gene3D" id="3.30.230.10">
    <property type="match status" value="1"/>
</dbReference>
<dbReference type="Proteomes" id="UP000569914">
    <property type="component" value="Unassembled WGS sequence"/>
</dbReference>
<dbReference type="InterPro" id="IPR005225">
    <property type="entry name" value="Small_GTP-bd"/>
</dbReference>
<dbReference type="Pfam" id="PF00009">
    <property type="entry name" value="GTP_EFTU"/>
    <property type="match status" value="1"/>
</dbReference>
<dbReference type="InterPro" id="IPR000795">
    <property type="entry name" value="T_Tr_GTP-bd_dom"/>
</dbReference>
<keyword evidence="2" id="KW-0648">Protein biosynthesis</keyword>
<comment type="caution">
    <text evidence="6">The sequence shown here is derived from an EMBL/GenBank/DDBJ whole genome shotgun (WGS) entry which is preliminary data.</text>
</comment>
<dbReference type="InterPro" id="IPR005517">
    <property type="entry name" value="Transl_elong_EFG/EF2_IV"/>
</dbReference>
<reference evidence="6 7" key="1">
    <citation type="submission" date="2020-07" db="EMBL/GenBank/DDBJ databases">
        <title>Sequencing the genomes of 1000 actinobacteria strains.</title>
        <authorList>
            <person name="Klenk H.-P."/>
        </authorList>
    </citation>
    <scope>NUCLEOTIDE SEQUENCE [LARGE SCALE GENOMIC DNA]</scope>
    <source>
        <strain evidence="6 7">DSM 22083</strain>
    </source>
</reference>
<dbReference type="SUPFAM" id="SSF52540">
    <property type="entry name" value="P-loop containing nucleoside triphosphate hydrolases"/>
    <property type="match status" value="1"/>
</dbReference>
<dbReference type="InterPro" id="IPR041095">
    <property type="entry name" value="EFG_II"/>
</dbReference>
<feature type="domain" description="Tr-type G" evidence="5">
    <location>
        <begin position="6"/>
        <end position="253"/>
    </location>
</feature>
<dbReference type="PANTHER" id="PTHR43261">
    <property type="entry name" value="TRANSLATION ELONGATION FACTOR G-RELATED"/>
    <property type="match status" value="1"/>
</dbReference>
<dbReference type="GO" id="GO:0006412">
    <property type="term" value="P:translation"/>
    <property type="evidence" value="ECO:0007669"/>
    <property type="project" value="UniProtKB-KW"/>
</dbReference>
<evidence type="ECO:0000256" key="3">
    <source>
        <dbReference type="ARBA" id="ARBA00023134"/>
    </source>
</evidence>
<organism evidence="6 7">
    <name type="scientific">Microlunatus parietis</name>
    <dbReference type="NCBI Taxonomy" id="682979"/>
    <lineage>
        <taxon>Bacteria</taxon>
        <taxon>Bacillati</taxon>
        <taxon>Actinomycetota</taxon>
        <taxon>Actinomycetes</taxon>
        <taxon>Propionibacteriales</taxon>
        <taxon>Propionibacteriaceae</taxon>
        <taxon>Microlunatus</taxon>
    </lineage>
</organism>
<dbReference type="PROSITE" id="PS00301">
    <property type="entry name" value="G_TR_1"/>
    <property type="match status" value="1"/>
</dbReference>
<dbReference type="Gene3D" id="2.40.30.10">
    <property type="entry name" value="Translation factors"/>
    <property type="match status" value="1"/>
</dbReference>
<evidence type="ECO:0000313" key="6">
    <source>
        <dbReference type="EMBL" id="NYE70077.1"/>
    </source>
</evidence>
<gene>
    <name evidence="6" type="ORF">BKA15_001406</name>
</gene>
<proteinExistence type="predicted"/>
<dbReference type="SMART" id="SM00889">
    <property type="entry name" value="EFG_IV"/>
    <property type="match status" value="1"/>
</dbReference>
<dbReference type="SUPFAM" id="SSF50447">
    <property type="entry name" value="Translation proteins"/>
    <property type="match status" value="1"/>
</dbReference>
<dbReference type="GO" id="GO:0005525">
    <property type="term" value="F:GTP binding"/>
    <property type="evidence" value="ECO:0007669"/>
    <property type="project" value="UniProtKB-KW"/>
</dbReference>
<dbReference type="InterPro" id="IPR027417">
    <property type="entry name" value="P-loop_NTPase"/>
</dbReference>
<evidence type="ECO:0000259" key="5">
    <source>
        <dbReference type="PROSITE" id="PS51722"/>
    </source>
</evidence>
<dbReference type="Gene3D" id="3.40.50.300">
    <property type="entry name" value="P-loop containing nucleotide triphosphate hydrolases"/>
    <property type="match status" value="1"/>
</dbReference>
<dbReference type="NCBIfam" id="TIGR00231">
    <property type="entry name" value="small_GTP"/>
    <property type="match status" value="1"/>
</dbReference>
<dbReference type="EMBL" id="JACCBU010000001">
    <property type="protein sequence ID" value="NYE70077.1"/>
    <property type="molecule type" value="Genomic_DNA"/>
</dbReference>
<keyword evidence="1" id="KW-0547">Nucleotide-binding</keyword>
<evidence type="ECO:0000256" key="4">
    <source>
        <dbReference type="SAM" id="MobiDB-lite"/>
    </source>
</evidence>
<dbReference type="InterPro" id="IPR035647">
    <property type="entry name" value="EFG_III/V"/>
</dbReference>
<dbReference type="Pfam" id="PF00679">
    <property type="entry name" value="EFG_C"/>
    <property type="match status" value="1"/>
</dbReference>
<dbReference type="PRINTS" id="PR00315">
    <property type="entry name" value="ELONGATNFCT"/>
</dbReference>
<dbReference type="InterPro" id="IPR000640">
    <property type="entry name" value="EFG_V-like"/>
</dbReference>
<protein>
    <submittedName>
        <fullName evidence="6">Ribosomal protection tetracycline resistance protein</fullName>
    </submittedName>
</protein>
<accession>A0A7Y9I4K6</accession>
<dbReference type="InterPro" id="IPR031157">
    <property type="entry name" value="G_TR_CS"/>
</dbReference>
<feature type="region of interest" description="Disordered" evidence="4">
    <location>
        <begin position="628"/>
        <end position="651"/>
    </location>
</feature>
<dbReference type="PRINTS" id="PR01037">
    <property type="entry name" value="TCRTETOQM"/>
</dbReference>
<dbReference type="Pfam" id="PF14492">
    <property type="entry name" value="EFG_III"/>
    <property type="match status" value="1"/>
</dbReference>
<dbReference type="GO" id="GO:0032790">
    <property type="term" value="P:ribosome disassembly"/>
    <property type="evidence" value="ECO:0007669"/>
    <property type="project" value="TreeGrafter"/>
</dbReference>
<name>A0A7Y9I4K6_9ACTN</name>
<dbReference type="Pfam" id="PF03764">
    <property type="entry name" value="EFG_IV"/>
    <property type="match status" value="1"/>
</dbReference>
<keyword evidence="7" id="KW-1185">Reference proteome</keyword>
<evidence type="ECO:0000256" key="1">
    <source>
        <dbReference type="ARBA" id="ARBA00022741"/>
    </source>
</evidence>
<dbReference type="RefSeq" id="WP_179749282.1">
    <property type="nucleotide sequence ID" value="NZ_JACCBU010000001.1"/>
</dbReference>
<dbReference type="GO" id="GO:0003924">
    <property type="term" value="F:GTPase activity"/>
    <property type="evidence" value="ECO:0007669"/>
    <property type="project" value="InterPro"/>
</dbReference>
<dbReference type="PROSITE" id="PS51722">
    <property type="entry name" value="G_TR_2"/>
    <property type="match status" value="1"/>
</dbReference>
<evidence type="ECO:0000313" key="7">
    <source>
        <dbReference type="Proteomes" id="UP000569914"/>
    </source>
</evidence>
<sequence>MDCHPSQLLNLGVVAHVDAGKTTLTERLLYAAGASDRVGRVDHGDTVTDNDELERERGITIRTAVAALTLGDLQVNLIDTPGHTDFVAEVERAMAVLDGVILVVSAVEGVQAHTRMLIKVLLRLGLPFLIFINKIDRVGARDHDLITELNRLLPVPTLPLAAATALGTPAASARSLLDDAPAQVAEQLAGFDDQLLGEFVANRWPPTTQLLIDRLRSMVLQCAVHPVFLGSALAGSGVAPLIAALPLLAPDRHSTGSAHGEVFKVVTTPRGRLGYVRIDSGQLGRRTRIDRFRRTAEGTIEQDRQLITDVSRFHRGGETSNEPAGPGDIAVISGIRDLRIGDQLGAWQPNAAASGFRRPGLEAVVTARNAADGIALREALRILTDEDPLINARFDDHDQRLTVSLYGEVQRQVIAERLRREYGIAVAFSTPTPAYLEQVIGTGTADHPFAAFGFAARVGLRVEPAPADAPLRCDREVEHGALPRAFFTAITETVSTALRQGVYGWPVIGCRVVITATDYDSVGSTGGDFRNLVPVILAEALSKAGTRVCEPYSSIEVDVPLDAAGPVLALLGRLRAAQQQPRFGSEPSPASGPDAVGTIEAVLPTGNTAELETRLDALTAGRGVVAAQPAGHRPMGRPWPRRARTDDNPYQPAEYLRHLSLR</sequence>
<evidence type="ECO:0000256" key="2">
    <source>
        <dbReference type="ARBA" id="ARBA00022917"/>
    </source>
</evidence>
<dbReference type="SUPFAM" id="SSF54211">
    <property type="entry name" value="Ribosomal protein S5 domain 2-like"/>
    <property type="match status" value="1"/>
</dbReference>
<keyword evidence="3" id="KW-0342">GTP-binding</keyword>
<dbReference type="SUPFAM" id="SSF54980">
    <property type="entry name" value="EF-G C-terminal domain-like"/>
    <property type="match status" value="2"/>
</dbReference>
<dbReference type="AlphaFoldDB" id="A0A7Y9I4K6"/>
<dbReference type="PANTHER" id="PTHR43261:SF1">
    <property type="entry name" value="RIBOSOME-RELEASING FACTOR 2, MITOCHONDRIAL"/>
    <property type="match status" value="1"/>
</dbReference>